<dbReference type="EMBL" id="BAABHB010000001">
    <property type="protein sequence ID" value="GAA4396888.1"/>
    <property type="molecule type" value="Genomic_DNA"/>
</dbReference>
<proteinExistence type="predicted"/>
<dbReference type="Gene3D" id="3.90.550.10">
    <property type="entry name" value="Spore Coat Polysaccharide Biosynthesis Protein SpsA, Chain A"/>
    <property type="match status" value="1"/>
</dbReference>
<gene>
    <name evidence="2" type="ORF">GCM10023187_05530</name>
</gene>
<accession>A0ABP8JWP6</accession>
<dbReference type="PANTHER" id="PTHR43777:SF1">
    <property type="entry name" value="MOLYBDENUM COFACTOR CYTIDYLYLTRANSFERASE"/>
    <property type="match status" value="1"/>
</dbReference>
<sequence length="194" mass="21363">MTIGIVILAAGASTRLGSPKQLIEWQGQTLVRRITEVALATQHRPVVVVLGANKTSIAAELEGLPVTLIENSHWEQGLSSSVKMGLAGVYMTKKEFDAVLFLLVDQPKVDQALVEHIIATYQENDKGIVSCRYAGKPGVPALFDRKYVEELLSLDGDKGAKWVMMQHRDDCLEIPFEDGAIDLDTRQDVDKFLS</sequence>
<comment type="caution">
    <text evidence="2">The sequence shown here is derived from an EMBL/GenBank/DDBJ whole genome shotgun (WGS) entry which is preliminary data.</text>
</comment>
<evidence type="ECO:0000313" key="3">
    <source>
        <dbReference type="Proteomes" id="UP001500936"/>
    </source>
</evidence>
<name>A0ABP8JWP6_9BACT</name>
<dbReference type="SUPFAM" id="SSF53448">
    <property type="entry name" value="Nucleotide-diphospho-sugar transferases"/>
    <property type="match status" value="1"/>
</dbReference>
<feature type="domain" description="MobA-like NTP transferase" evidence="1">
    <location>
        <begin position="6"/>
        <end position="167"/>
    </location>
</feature>
<dbReference type="Proteomes" id="UP001500936">
    <property type="component" value="Unassembled WGS sequence"/>
</dbReference>
<dbReference type="Pfam" id="PF12804">
    <property type="entry name" value="NTP_transf_3"/>
    <property type="match status" value="1"/>
</dbReference>
<dbReference type="InterPro" id="IPR029044">
    <property type="entry name" value="Nucleotide-diphossugar_trans"/>
</dbReference>
<keyword evidence="3" id="KW-1185">Reference proteome</keyword>
<evidence type="ECO:0000259" key="1">
    <source>
        <dbReference type="Pfam" id="PF12804"/>
    </source>
</evidence>
<dbReference type="RefSeq" id="WP_345263719.1">
    <property type="nucleotide sequence ID" value="NZ_BAABHB010000001.1"/>
</dbReference>
<dbReference type="InterPro" id="IPR025877">
    <property type="entry name" value="MobA-like_NTP_Trfase"/>
</dbReference>
<organism evidence="2 3">
    <name type="scientific">Nibrella viscosa</name>
    <dbReference type="NCBI Taxonomy" id="1084524"/>
    <lineage>
        <taxon>Bacteria</taxon>
        <taxon>Pseudomonadati</taxon>
        <taxon>Bacteroidota</taxon>
        <taxon>Cytophagia</taxon>
        <taxon>Cytophagales</taxon>
        <taxon>Spirosomataceae</taxon>
        <taxon>Nibrella</taxon>
    </lineage>
</organism>
<dbReference type="PANTHER" id="PTHR43777">
    <property type="entry name" value="MOLYBDENUM COFACTOR CYTIDYLYLTRANSFERASE"/>
    <property type="match status" value="1"/>
</dbReference>
<dbReference type="CDD" id="cd04182">
    <property type="entry name" value="GT_2_like_f"/>
    <property type="match status" value="1"/>
</dbReference>
<evidence type="ECO:0000313" key="2">
    <source>
        <dbReference type="EMBL" id="GAA4396888.1"/>
    </source>
</evidence>
<reference evidence="3" key="1">
    <citation type="journal article" date="2019" name="Int. J. Syst. Evol. Microbiol.">
        <title>The Global Catalogue of Microorganisms (GCM) 10K type strain sequencing project: providing services to taxonomists for standard genome sequencing and annotation.</title>
        <authorList>
            <consortium name="The Broad Institute Genomics Platform"/>
            <consortium name="The Broad Institute Genome Sequencing Center for Infectious Disease"/>
            <person name="Wu L."/>
            <person name="Ma J."/>
        </authorList>
    </citation>
    <scope>NUCLEOTIDE SEQUENCE [LARGE SCALE GENOMIC DNA]</scope>
    <source>
        <strain evidence="3">JCM 17925</strain>
    </source>
</reference>
<protein>
    <recommendedName>
        <fullName evidence="1">MobA-like NTP transferase domain-containing protein</fullName>
    </recommendedName>
</protein>